<keyword evidence="2" id="KW-0472">Membrane</keyword>
<name>A0A3S1B709_ELYCH</name>
<protein>
    <submittedName>
        <fullName evidence="3">Uncharacterized protein</fullName>
    </submittedName>
</protein>
<accession>A0A3S1B709</accession>
<dbReference type="AlphaFoldDB" id="A0A3S1B709"/>
<feature type="transmembrane region" description="Helical" evidence="2">
    <location>
        <begin position="181"/>
        <end position="201"/>
    </location>
</feature>
<proteinExistence type="predicted"/>
<gene>
    <name evidence="3" type="ORF">EGW08_014713</name>
</gene>
<evidence type="ECO:0000256" key="1">
    <source>
        <dbReference type="SAM" id="MobiDB-lite"/>
    </source>
</evidence>
<keyword evidence="4" id="KW-1185">Reference proteome</keyword>
<keyword evidence="2" id="KW-0812">Transmembrane</keyword>
<comment type="caution">
    <text evidence="3">The sequence shown here is derived from an EMBL/GenBank/DDBJ whole genome shotgun (WGS) entry which is preliminary data.</text>
</comment>
<sequence>MLISRSTWRRDPVDADTKKMGKTWREVEKAAKDRGLWMTIASGPCFLWSDRHNMGWGWNQIHKLNIFLNVTDSITSTPDLSATDLSATDLSATDPSATDLSATGPSATNPSVADSNERSNNSRNNALSLCICTCPDISANTSIHSHRTLTDIRRRLFIDTTHLSSRLRRLSCAEDQRTSCVSMGTSAVFLLVAAISVIVVFDMKEKSKCMLLRKRT</sequence>
<organism evidence="3 4">
    <name type="scientific">Elysia chlorotica</name>
    <name type="common">Eastern emerald elysia</name>
    <name type="synonym">Sea slug</name>
    <dbReference type="NCBI Taxonomy" id="188477"/>
    <lineage>
        <taxon>Eukaryota</taxon>
        <taxon>Metazoa</taxon>
        <taxon>Spiralia</taxon>
        <taxon>Lophotrochozoa</taxon>
        <taxon>Mollusca</taxon>
        <taxon>Gastropoda</taxon>
        <taxon>Heterobranchia</taxon>
        <taxon>Euthyneura</taxon>
        <taxon>Panpulmonata</taxon>
        <taxon>Sacoglossa</taxon>
        <taxon>Placobranchoidea</taxon>
        <taxon>Plakobranchidae</taxon>
        <taxon>Elysia</taxon>
    </lineage>
</organism>
<evidence type="ECO:0000313" key="4">
    <source>
        <dbReference type="Proteomes" id="UP000271974"/>
    </source>
</evidence>
<dbReference type="EMBL" id="RQTK01000574">
    <property type="protein sequence ID" value="RUS77529.1"/>
    <property type="molecule type" value="Genomic_DNA"/>
</dbReference>
<dbReference type="Proteomes" id="UP000271974">
    <property type="component" value="Unassembled WGS sequence"/>
</dbReference>
<evidence type="ECO:0000313" key="3">
    <source>
        <dbReference type="EMBL" id="RUS77529.1"/>
    </source>
</evidence>
<keyword evidence="2" id="KW-1133">Transmembrane helix</keyword>
<reference evidence="3 4" key="1">
    <citation type="submission" date="2019-01" db="EMBL/GenBank/DDBJ databases">
        <title>A draft genome assembly of the solar-powered sea slug Elysia chlorotica.</title>
        <authorList>
            <person name="Cai H."/>
            <person name="Li Q."/>
            <person name="Fang X."/>
            <person name="Li J."/>
            <person name="Curtis N.E."/>
            <person name="Altenburger A."/>
            <person name="Shibata T."/>
            <person name="Feng M."/>
            <person name="Maeda T."/>
            <person name="Schwartz J.A."/>
            <person name="Shigenobu S."/>
            <person name="Lundholm N."/>
            <person name="Nishiyama T."/>
            <person name="Yang H."/>
            <person name="Hasebe M."/>
            <person name="Li S."/>
            <person name="Pierce S.K."/>
            <person name="Wang J."/>
        </authorList>
    </citation>
    <scope>NUCLEOTIDE SEQUENCE [LARGE SCALE GENOMIC DNA]</scope>
    <source>
        <strain evidence="3">EC2010</strain>
        <tissue evidence="3">Whole organism of an adult</tissue>
    </source>
</reference>
<feature type="region of interest" description="Disordered" evidence="1">
    <location>
        <begin position="94"/>
        <end position="120"/>
    </location>
</feature>
<evidence type="ECO:0000256" key="2">
    <source>
        <dbReference type="SAM" id="Phobius"/>
    </source>
</evidence>
<feature type="compositionally biased region" description="Polar residues" evidence="1">
    <location>
        <begin position="94"/>
        <end position="114"/>
    </location>
</feature>
<dbReference type="OrthoDB" id="6157674at2759"/>